<dbReference type="OrthoDB" id="2494051at2759"/>
<name>A0A9W4SWE3_9GLOM</name>
<reference evidence="1" key="1">
    <citation type="submission" date="2022-08" db="EMBL/GenBank/DDBJ databases">
        <authorList>
            <person name="Kallberg Y."/>
            <person name="Tangrot J."/>
            <person name="Rosling A."/>
        </authorList>
    </citation>
    <scope>NUCLEOTIDE SEQUENCE</scope>
    <source>
        <strain evidence="1">Wild A</strain>
    </source>
</reference>
<dbReference type="Proteomes" id="UP001153678">
    <property type="component" value="Unassembled WGS sequence"/>
</dbReference>
<dbReference type="AlphaFoldDB" id="A0A9W4SWE3"/>
<keyword evidence="2" id="KW-1185">Reference proteome</keyword>
<organism evidence="1 2">
    <name type="scientific">Funneliformis geosporum</name>
    <dbReference type="NCBI Taxonomy" id="1117311"/>
    <lineage>
        <taxon>Eukaryota</taxon>
        <taxon>Fungi</taxon>
        <taxon>Fungi incertae sedis</taxon>
        <taxon>Mucoromycota</taxon>
        <taxon>Glomeromycotina</taxon>
        <taxon>Glomeromycetes</taxon>
        <taxon>Glomerales</taxon>
        <taxon>Glomeraceae</taxon>
        <taxon>Funneliformis</taxon>
    </lineage>
</organism>
<accession>A0A9W4SWE3</accession>
<sequence>MYGVSNLTITEVTEESKLVTKNNDQEVDANLIAITGSGILENLQPCAHPSFGGVSKPTGTKVSNTFLDIKVEILFDEFLPRIVELVDCKIVACKLLHSIIIIMVGKSAFKAGPHQTWFQILIKYSDYFLENFVKDSENFVTDAMDIDDEEYSVKNIDSDTKRLAEVTFSNKVNLLSIELDKSDPTYYVQITYEYLILRCSGLFYGSIKSAMGCPCALSLSKYNGAINQWLLSDIIGFSSNNSDLNH</sequence>
<protein>
    <submittedName>
        <fullName evidence="1">4142_t:CDS:1</fullName>
    </submittedName>
</protein>
<evidence type="ECO:0000313" key="1">
    <source>
        <dbReference type="EMBL" id="CAI2183323.1"/>
    </source>
</evidence>
<comment type="caution">
    <text evidence="1">The sequence shown here is derived from an EMBL/GenBank/DDBJ whole genome shotgun (WGS) entry which is preliminary data.</text>
</comment>
<evidence type="ECO:0000313" key="2">
    <source>
        <dbReference type="Proteomes" id="UP001153678"/>
    </source>
</evidence>
<dbReference type="EMBL" id="CAMKVN010002994">
    <property type="protein sequence ID" value="CAI2183323.1"/>
    <property type="molecule type" value="Genomic_DNA"/>
</dbReference>
<proteinExistence type="predicted"/>
<gene>
    <name evidence="1" type="ORF">FWILDA_LOCUS11022</name>
</gene>